<proteinExistence type="predicted"/>
<dbReference type="RefSeq" id="XP_037876640.1">
    <property type="nucleotide sequence ID" value="XM_038020712.2"/>
</dbReference>
<reference evidence="2" key="2">
    <citation type="submission" date="2022-06" db="UniProtKB">
        <authorList>
            <consortium name="EnsemblMetazoa"/>
        </authorList>
    </citation>
    <scope>IDENTIFICATION</scope>
    <source>
        <strain evidence="2">p50T (Dazao)</strain>
    </source>
</reference>
<evidence type="ECO:0000313" key="2">
    <source>
        <dbReference type="EnsemblMetazoa" id="XP_037876640.1"/>
    </source>
</evidence>
<feature type="chain" id="PRO_5035768211" evidence="1">
    <location>
        <begin position="20"/>
        <end position="189"/>
    </location>
</feature>
<accession>A0A8R2R749</accession>
<dbReference type="GeneID" id="110385406"/>
<dbReference type="EnsemblMetazoa" id="XM_038020712.1">
    <property type="protein sequence ID" value="XP_037876640.1"/>
    <property type="gene ID" value="LOC110385406"/>
</dbReference>
<evidence type="ECO:0000256" key="1">
    <source>
        <dbReference type="SAM" id="SignalP"/>
    </source>
</evidence>
<protein>
    <submittedName>
        <fullName evidence="2">Uncharacterized protein</fullName>
    </submittedName>
</protein>
<dbReference type="Proteomes" id="UP000005204">
    <property type="component" value="Unassembled WGS sequence"/>
</dbReference>
<organism evidence="2 3">
    <name type="scientific">Bombyx mori</name>
    <name type="common">Silk moth</name>
    <dbReference type="NCBI Taxonomy" id="7091"/>
    <lineage>
        <taxon>Eukaryota</taxon>
        <taxon>Metazoa</taxon>
        <taxon>Ecdysozoa</taxon>
        <taxon>Arthropoda</taxon>
        <taxon>Hexapoda</taxon>
        <taxon>Insecta</taxon>
        <taxon>Pterygota</taxon>
        <taxon>Neoptera</taxon>
        <taxon>Endopterygota</taxon>
        <taxon>Lepidoptera</taxon>
        <taxon>Glossata</taxon>
        <taxon>Ditrysia</taxon>
        <taxon>Bombycoidea</taxon>
        <taxon>Bombycidae</taxon>
        <taxon>Bombycinae</taxon>
        <taxon>Bombyx</taxon>
    </lineage>
</organism>
<name>A0A8R2R749_BOMMO</name>
<dbReference type="AlphaFoldDB" id="A0A8R2R749"/>
<reference evidence="3" key="1">
    <citation type="journal article" date="2008" name="Insect Biochem. Mol. Biol.">
        <title>The genome of a lepidopteran model insect, the silkworm Bombyx mori.</title>
        <authorList>
            <consortium name="International Silkworm Genome Consortium"/>
        </authorList>
    </citation>
    <scope>NUCLEOTIDE SEQUENCE [LARGE SCALE GENOMIC DNA]</scope>
    <source>
        <strain evidence="3">p50T</strain>
    </source>
</reference>
<keyword evidence="1" id="KW-0732">Signal</keyword>
<evidence type="ECO:0000313" key="3">
    <source>
        <dbReference type="Proteomes" id="UP000005204"/>
    </source>
</evidence>
<keyword evidence="3" id="KW-1185">Reference proteome</keyword>
<dbReference type="KEGG" id="bmor:110385406"/>
<sequence length="189" mass="22164">MRHCLSLLFIVLLKNAASSSTTTPIFESTTSNETTATDFNYTTTIITTTTVAPDIIETTLFNRYVFEGVDYDVLPQNLQDLYNDCYGQNIRCVRHRTDHYPVCGYNLKSGYYDDYYGPCEIELQNCYYRVKKGYGIYGTDYKNDIIFYNGEGYNCIYYLRKAKSKEEMHKLYMGEDYDDDASRRRGWKR</sequence>
<feature type="signal peptide" evidence="1">
    <location>
        <begin position="1"/>
        <end position="19"/>
    </location>
</feature>